<keyword evidence="11 17" id="KW-0103">Bromodomain</keyword>
<comment type="subcellular location">
    <subcellularLocation>
        <location evidence="1">Nucleus</location>
    </subcellularLocation>
</comment>
<evidence type="ECO:0000256" key="1">
    <source>
        <dbReference type="ARBA" id="ARBA00004123"/>
    </source>
</evidence>
<name>A0AAV5VHH5_9BILA</name>
<keyword evidence="9" id="KW-0156">Chromatin regulator</keyword>
<feature type="region of interest" description="Disordered" evidence="20">
    <location>
        <begin position="281"/>
        <end position="342"/>
    </location>
</feature>
<feature type="region of interest" description="Disordered" evidence="20">
    <location>
        <begin position="492"/>
        <end position="642"/>
    </location>
</feature>
<comment type="catalytic activity">
    <reaction evidence="16">
        <text>L-lysyl-[protein] + acetyl-CoA = N(6)-acetyl-L-lysyl-[protein] + CoA + H(+)</text>
        <dbReference type="Rhea" id="RHEA:45948"/>
        <dbReference type="Rhea" id="RHEA-COMP:9752"/>
        <dbReference type="Rhea" id="RHEA-COMP:10731"/>
        <dbReference type="ChEBI" id="CHEBI:15378"/>
        <dbReference type="ChEBI" id="CHEBI:29969"/>
        <dbReference type="ChEBI" id="CHEBI:57287"/>
        <dbReference type="ChEBI" id="CHEBI:57288"/>
        <dbReference type="ChEBI" id="CHEBI:61930"/>
        <dbReference type="EC" id="2.3.1.48"/>
    </reaction>
</comment>
<keyword evidence="6" id="KW-0677">Repeat</keyword>
<keyword evidence="12" id="KW-0010">Activator</keyword>
<dbReference type="SUPFAM" id="SSF47040">
    <property type="entry name" value="Kix domain of CBP (creb binding protein)"/>
    <property type="match status" value="1"/>
</dbReference>
<evidence type="ECO:0000259" key="23">
    <source>
        <dbReference type="PROSITE" id="PS50135"/>
    </source>
</evidence>
<evidence type="ECO:0000256" key="13">
    <source>
        <dbReference type="ARBA" id="ARBA00023163"/>
    </source>
</evidence>
<keyword evidence="14" id="KW-0539">Nucleus</keyword>
<dbReference type="InterPro" id="IPR036529">
    <property type="entry name" value="KIX_dom_sf"/>
</dbReference>
<dbReference type="Pfam" id="PF02172">
    <property type="entry name" value="KIX"/>
    <property type="match status" value="1"/>
</dbReference>
<keyword evidence="5 18" id="KW-0479">Metal-binding</keyword>
<dbReference type="Pfam" id="PF00569">
    <property type="entry name" value="ZZ"/>
    <property type="match status" value="1"/>
</dbReference>
<dbReference type="GO" id="GO:0008270">
    <property type="term" value="F:zinc ion binding"/>
    <property type="evidence" value="ECO:0007669"/>
    <property type="project" value="UniProtKB-KW"/>
</dbReference>
<dbReference type="EMBL" id="BTSY01000003">
    <property type="protein sequence ID" value="GMT19162.1"/>
    <property type="molecule type" value="Genomic_DNA"/>
</dbReference>
<dbReference type="GO" id="GO:0031490">
    <property type="term" value="F:chromatin DNA binding"/>
    <property type="evidence" value="ECO:0007669"/>
    <property type="project" value="TreeGrafter"/>
</dbReference>
<feature type="region of interest" description="Disordered" evidence="20">
    <location>
        <begin position="120"/>
        <end position="189"/>
    </location>
</feature>
<evidence type="ECO:0000256" key="5">
    <source>
        <dbReference type="ARBA" id="ARBA00022723"/>
    </source>
</evidence>
<feature type="compositionally biased region" description="Pro residues" evidence="20">
    <location>
        <begin position="306"/>
        <end position="319"/>
    </location>
</feature>
<dbReference type="PROSITE" id="PS50135">
    <property type="entry name" value="ZF_ZZ_2"/>
    <property type="match status" value="1"/>
</dbReference>
<feature type="compositionally biased region" description="Basic and acidic residues" evidence="20">
    <location>
        <begin position="1132"/>
        <end position="1141"/>
    </location>
</feature>
<dbReference type="Pfam" id="PF00439">
    <property type="entry name" value="Bromodomain"/>
    <property type="match status" value="1"/>
</dbReference>
<feature type="domain" description="Bromo" evidence="21">
    <location>
        <begin position="662"/>
        <end position="734"/>
    </location>
</feature>
<feature type="compositionally biased region" description="Acidic residues" evidence="20">
    <location>
        <begin position="1142"/>
        <end position="1151"/>
    </location>
</feature>
<keyword evidence="13" id="KW-0804">Transcription</keyword>
<dbReference type="PROSITE" id="PS00633">
    <property type="entry name" value="BROMODOMAIN_1"/>
    <property type="match status" value="1"/>
</dbReference>
<dbReference type="PROSITE" id="PS51727">
    <property type="entry name" value="CBP_P300_HAT"/>
    <property type="match status" value="1"/>
</dbReference>
<organism evidence="26 27">
    <name type="scientific">Pristionchus fissidentatus</name>
    <dbReference type="NCBI Taxonomy" id="1538716"/>
    <lineage>
        <taxon>Eukaryota</taxon>
        <taxon>Metazoa</taxon>
        <taxon>Ecdysozoa</taxon>
        <taxon>Nematoda</taxon>
        <taxon>Chromadorea</taxon>
        <taxon>Rhabditida</taxon>
        <taxon>Rhabditina</taxon>
        <taxon>Diplogasteromorpha</taxon>
        <taxon>Diplogasteroidea</taxon>
        <taxon>Neodiplogasteridae</taxon>
        <taxon>Pristionchus</taxon>
    </lineage>
</organism>
<evidence type="ECO:0000256" key="6">
    <source>
        <dbReference type="ARBA" id="ARBA00022737"/>
    </source>
</evidence>
<dbReference type="InterPro" id="IPR000197">
    <property type="entry name" value="Znf_TAZ"/>
</dbReference>
<dbReference type="Gene3D" id="1.20.920.10">
    <property type="entry name" value="Bromodomain-like"/>
    <property type="match status" value="1"/>
</dbReference>
<evidence type="ECO:0000259" key="24">
    <source>
        <dbReference type="PROSITE" id="PS50952"/>
    </source>
</evidence>
<feature type="region of interest" description="Disordered" evidence="20">
    <location>
        <begin position="1132"/>
        <end position="1189"/>
    </location>
</feature>
<keyword evidence="3" id="KW-0488">Methylation</keyword>
<feature type="compositionally biased region" description="Low complexity" evidence="20">
    <location>
        <begin position="611"/>
        <end position="624"/>
    </location>
</feature>
<keyword evidence="27" id="KW-1185">Reference proteome</keyword>
<dbReference type="Proteomes" id="UP001432322">
    <property type="component" value="Unassembled WGS sequence"/>
</dbReference>
<evidence type="ECO:0000256" key="20">
    <source>
        <dbReference type="SAM" id="MobiDB-lite"/>
    </source>
</evidence>
<dbReference type="CDD" id="cd15802">
    <property type="entry name" value="RING_CBP-p300"/>
    <property type="match status" value="1"/>
</dbReference>
<evidence type="ECO:0000256" key="14">
    <source>
        <dbReference type="ARBA" id="ARBA00023242"/>
    </source>
</evidence>
<feature type="compositionally biased region" description="Polar residues" evidence="20">
    <location>
        <begin position="599"/>
        <end position="610"/>
    </location>
</feature>
<dbReference type="CDD" id="cd15557">
    <property type="entry name" value="PHD_CBP_p300"/>
    <property type="match status" value="1"/>
</dbReference>
<evidence type="ECO:0000256" key="15">
    <source>
        <dbReference type="ARBA" id="ARBA00023315"/>
    </source>
</evidence>
<dbReference type="GO" id="GO:0000123">
    <property type="term" value="C:histone acetyltransferase complex"/>
    <property type="evidence" value="ECO:0007669"/>
    <property type="project" value="TreeGrafter"/>
</dbReference>
<dbReference type="InterPro" id="IPR031162">
    <property type="entry name" value="CBP_P300_HAT"/>
</dbReference>
<dbReference type="InterPro" id="IPR018359">
    <property type="entry name" value="Bromodomain_CS"/>
</dbReference>
<feature type="region of interest" description="Disordered" evidence="20">
    <location>
        <begin position="22"/>
        <end position="54"/>
    </location>
</feature>
<evidence type="ECO:0000256" key="10">
    <source>
        <dbReference type="ARBA" id="ARBA00023015"/>
    </source>
</evidence>
<evidence type="ECO:0000259" key="21">
    <source>
        <dbReference type="PROSITE" id="PS50014"/>
    </source>
</evidence>
<feature type="compositionally biased region" description="Low complexity" evidence="20">
    <location>
        <begin position="542"/>
        <end position="558"/>
    </location>
</feature>
<evidence type="ECO:0000256" key="16">
    <source>
        <dbReference type="ARBA" id="ARBA00048017"/>
    </source>
</evidence>
<dbReference type="SUPFAM" id="SSF57850">
    <property type="entry name" value="RING/U-box"/>
    <property type="match status" value="1"/>
</dbReference>
<dbReference type="SMART" id="SM01250">
    <property type="entry name" value="KAT11"/>
    <property type="match status" value="1"/>
</dbReference>
<dbReference type="Gene3D" id="1.20.1020.10">
    <property type="entry name" value="TAZ domain"/>
    <property type="match status" value="2"/>
</dbReference>
<dbReference type="SMART" id="SM00291">
    <property type="entry name" value="ZnF_ZZ"/>
    <property type="match status" value="1"/>
</dbReference>
<proteinExistence type="predicted"/>
<evidence type="ECO:0000256" key="9">
    <source>
        <dbReference type="ARBA" id="ARBA00022853"/>
    </source>
</evidence>
<feature type="domain" description="CBP/p300-type HAT" evidence="25">
    <location>
        <begin position="893"/>
        <end position="1276"/>
    </location>
</feature>
<reference evidence="26" key="1">
    <citation type="submission" date="2023-10" db="EMBL/GenBank/DDBJ databases">
        <title>Genome assembly of Pristionchus species.</title>
        <authorList>
            <person name="Yoshida K."/>
            <person name="Sommer R.J."/>
        </authorList>
    </citation>
    <scope>NUCLEOTIDE SEQUENCE</scope>
    <source>
        <strain evidence="26">RS5133</strain>
    </source>
</reference>
<dbReference type="GO" id="GO:0004402">
    <property type="term" value="F:histone acetyltransferase activity"/>
    <property type="evidence" value="ECO:0007669"/>
    <property type="project" value="InterPro"/>
</dbReference>
<keyword evidence="4" id="KW-0808">Transferase</keyword>
<dbReference type="GO" id="GO:0045944">
    <property type="term" value="P:positive regulation of transcription by RNA polymerase II"/>
    <property type="evidence" value="ECO:0007669"/>
    <property type="project" value="TreeGrafter"/>
</dbReference>
<dbReference type="InterPro" id="IPR000433">
    <property type="entry name" value="Znf_ZZ"/>
</dbReference>
<dbReference type="PANTHER" id="PTHR13808">
    <property type="entry name" value="CBP/P300-RELATED"/>
    <property type="match status" value="1"/>
</dbReference>
<feature type="region of interest" description="Disordered" evidence="20">
    <location>
        <begin position="379"/>
        <end position="411"/>
    </location>
</feature>
<dbReference type="SUPFAM" id="SSF57933">
    <property type="entry name" value="TAZ domain"/>
    <property type="match status" value="2"/>
</dbReference>
<feature type="zinc finger region" description="TAZ-type" evidence="18">
    <location>
        <begin position="1336"/>
        <end position="1417"/>
    </location>
</feature>
<evidence type="ECO:0000256" key="19">
    <source>
        <dbReference type="PROSITE-ProRule" id="PRU00228"/>
    </source>
</evidence>
<comment type="caution">
    <text evidence="26">The sequence shown here is derived from an EMBL/GenBank/DDBJ whole genome shotgun (WGS) entry which is preliminary data.</text>
</comment>
<dbReference type="GO" id="GO:0140297">
    <property type="term" value="F:DNA-binding transcription factor binding"/>
    <property type="evidence" value="ECO:0007669"/>
    <property type="project" value="UniProtKB-ARBA"/>
</dbReference>
<dbReference type="InterPro" id="IPR013083">
    <property type="entry name" value="Znf_RING/FYVE/PHD"/>
</dbReference>
<dbReference type="PROSITE" id="PS50014">
    <property type="entry name" value="BROMODOMAIN_2"/>
    <property type="match status" value="1"/>
</dbReference>
<feature type="compositionally biased region" description="Low complexity" evidence="20">
    <location>
        <begin position="22"/>
        <end position="36"/>
    </location>
</feature>
<dbReference type="Pfam" id="PF06001">
    <property type="entry name" value="RING_CBP-p300"/>
    <property type="match status" value="1"/>
</dbReference>
<dbReference type="Gene3D" id="3.30.60.90">
    <property type="match status" value="1"/>
</dbReference>
<dbReference type="InterPro" id="IPR010303">
    <property type="entry name" value="RING_CBP-p300"/>
</dbReference>
<feature type="compositionally biased region" description="Low complexity" evidence="20">
    <location>
        <begin position="320"/>
        <end position="339"/>
    </location>
</feature>
<dbReference type="InterPro" id="IPR036427">
    <property type="entry name" value="Bromodomain-like_sf"/>
</dbReference>
<dbReference type="PROSITE" id="PS01357">
    <property type="entry name" value="ZF_ZZ_1"/>
    <property type="match status" value="1"/>
</dbReference>
<dbReference type="GO" id="GO:0003713">
    <property type="term" value="F:transcription coactivator activity"/>
    <property type="evidence" value="ECO:0007669"/>
    <property type="project" value="TreeGrafter"/>
</dbReference>
<dbReference type="PRINTS" id="PR00503">
    <property type="entry name" value="BROMODOMAIN"/>
</dbReference>
<feature type="compositionally biased region" description="Low complexity" evidence="20">
    <location>
        <begin position="150"/>
        <end position="179"/>
    </location>
</feature>
<dbReference type="InterPro" id="IPR043145">
    <property type="entry name" value="Znf_ZZ_sf"/>
</dbReference>
<feature type="zinc finger region" description="TAZ-type" evidence="18">
    <location>
        <begin position="189"/>
        <end position="277"/>
    </location>
</feature>
<dbReference type="Gene3D" id="2.10.110.40">
    <property type="match status" value="1"/>
</dbReference>
<feature type="domain" description="ZZ-type" evidence="23">
    <location>
        <begin position="1278"/>
        <end position="1325"/>
    </location>
</feature>
<dbReference type="InterPro" id="IPR013178">
    <property type="entry name" value="Histone_AcTrfase_Rtt109/CBP"/>
</dbReference>
<evidence type="ECO:0000256" key="18">
    <source>
        <dbReference type="PROSITE-ProRule" id="PRU00203"/>
    </source>
</evidence>
<dbReference type="Pfam" id="PF02135">
    <property type="entry name" value="zf-TAZ"/>
    <property type="match status" value="2"/>
</dbReference>
<evidence type="ECO:0000256" key="3">
    <source>
        <dbReference type="ARBA" id="ARBA00022481"/>
    </source>
</evidence>
<feature type="domain" description="TAZ-type" evidence="22">
    <location>
        <begin position="189"/>
        <end position="277"/>
    </location>
</feature>
<evidence type="ECO:0000256" key="17">
    <source>
        <dbReference type="PROSITE-ProRule" id="PRU00035"/>
    </source>
</evidence>
<dbReference type="InterPro" id="IPR003101">
    <property type="entry name" value="KIX_dom"/>
</dbReference>
<dbReference type="SMART" id="SM00297">
    <property type="entry name" value="BROMO"/>
    <property type="match status" value="1"/>
</dbReference>
<dbReference type="GO" id="GO:0005634">
    <property type="term" value="C:nucleus"/>
    <property type="evidence" value="ECO:0007669"/>
    <property type="project" value="UniProtKB-SubCell"/>
</dbReference>
<evidence type="ECO:0000313" key="26">
    <source>
        <dbReference type="EMBL" id="GMT19162.1"/>
    </source>
</evidence>
<keyword evidence="10" id="KW-0805">Transcription regulation</keyword>
<evidence type="ECO:0000256" key="2">
    <source>
        <dbReference type="ARBA" id="ARBA00013184"/>
    </source>
</evidence>
<evidence type="ECO:0000259" key="25">
    <source>
        <dbReference type="PROSITE" id="PS51727"/>
    </source>
</evidence>
<protein>
    <recommendedName>
        <fullName evidence="2">histone acetyltransferase</fullName>
        <ecNumber evidence="2">2.3.1.48</ecNumber>
    </recommendedName>
</protein>
<feature type="non-terminal residue" evidence="26">
    <location>
        <position position="1"/>
    </location>
</feature>
<dbReference type="InterPro" id="IPR056484">
    <property type="entry name" value="PHD_P300"/>
</dbReference>
<feature type="domain" description="KIX" evidence="24">
    <location>
        <begin position="410"/>
        <end position="489"/>
    </location>
</feature>
<accession>A0AAV5VHH5</accession>
<feature type="compositionally biased region" description="Basic residues" evidence="20">
    <location>
        <begin position="1163"/>
        <end position="1184"/>
    </location>
</feature>
<dbReference type="InterPro" id="IPR038547">
    <property type="entry name" value="RING_CBP-p300_sf"/>
</dbReference>
<feature type="compositionally biased region" description="Low complexity" evidence="20">
    <location>
        <begin position="1454"/>
        <end position="1490"/>
    </location>
</feature>
<gene>
    <name evidence="26" type="ORF">PFISCL1PPCAC_10459</name>
</gene>
<evidence type="ECO:0000256" key="11">
    <source>
        <dbReference type="ARBA" id="ARBA00023117"/>
    </source>
</evidence>
<dbReference type="SUPFAM" id="SSF47370">
    <property type="entry name" value="Bromodomain"/>
    <property type="match status" value="1"/>
</dbReference>
<evidence type="ECO:0000256" key="4">
    <source>
        <dbReference type="ARBA" id="ARBA00022679"/>
    </source>
</evidence>
<dbReference type="PROSITE" id="PS50952">
    <property type="entry name" value="KIX"/>
    <property type="match status" value="1"/>
</dbReference>
<dbReference type="InterPro" id="IPR001487">
    <property type="entry name" value="Bromodomain"/>
</dbReference>
<evidence type="ECO:0000256" key="8">
    <source>
        <dbReference type="ARBA" id="ARBA00022833"/>
    </source>
</evidence>
<dbReference type="Pfam" id="PF23570">
    <property type="entry name" value="PHD_P300"/>
    <property type="match status" value="1"/>
</dbReference>
<evidence type="ECO:0000256" key="12">
    <source>
        <dbReference type="ARBA" id="ARBA00023159"/>
    </source>
</evidence>
<evidence type="ECO:0000259" key="22">
    <source>
        <dbReference type="PROSITE" id="PS50134"/>
    </source>
</evidence>
<feature type="compositionally biased region" description="Low complexity" evidence="20">
    <location>
        <begin position="120"/>
        <end position="140"/>
    </location>
</feature>
<dbReference type="EC" id="2.3.1.48" evidence="2"/>
<feature type="region of interest" description="Disordered" evidence="20">
    <location>
        <begin position="77"/>
        <end position="103"/>
    </location>
</feature>
<dbReference type="Gene3D" id="3.30.40.10">
    <property type="entry name" value="Zinc/RING finger domain, C3HC4 (zinc finger)"/>
    <property type="match status" value="1"/>
</dbReference>
<dbReference type="InterPro" id="IPR035898">
    <property type="entry name" value="TAZ_dom_sf"/>
</dbReference>
<dbReference type="Pfam" id="PF08214">
    <property type="entry name" value="HAT_KAT11"/>
    <property type="match status" value="1"/>
</dbReference>
<feature type="non-terminal residue" evidence="26">
    <location>
        <position position="1643"/>
    </location>
</feature>
<feature type="region of interest" description="Disordered" evidence="20">
    <location>
        <begin position="1448"/>
        <end position="1605"/>
    </location>
</feature>
<feature type="compositionally biased region" description="Gly residues" evidence="20">
    <location>
        <begin position="388"/>
        <end position="398"/>
    </location>
</feature>
<feature type="compositionally biased region" description="Gly residues" evidence="20">
    <location>
        <begin position="1577"/>
        <end position="1603"/>
    </location>
</feature>
<dbReference type="PROSITE" id="PS50134">
    <property type="entry name" value="ZF_TAZ"/>
    <property type="match status" value="2"/>
</dbReference>
<sequence length="1643" mass="179236">AAAAAAAGMGRGMIMNGGAAPMQRGPQMQRQPGMMGHPNMQQGPPGAMMNRGMMPPQSFEQQQFMQQREFMSASGAYSGMGQQMGARPQGQQNQYPGGAAGGGQMMMANQQMMIGDPQQAAMNHAHMQQMRQQGMMPNGMGRPGGPPGHPGVMQQQQQPQQQQGAGPQPGASAPAQLGGVPPINPGAQDPEKRKLIQQQLVLLLHAHKCQQRERHQDGAARNQCTLPHCSTMKEVLQHMTTCNNGRQCGYAHCASSRQIIHHWKNCQREDCPVCRPLKNIQASTPGQGGNRMSDLGDVGGLLLPSHPMPPLGGLPPTGPIPSNNIGGPPMQAQPQQQPLPQRPPINSMNMPMDFGSPGPVPVMPVPGRAGMHLLNDYTPNEMRSPNGGHRGNGMGGGREISNWPPPEQPSTSKIWHADVTNDLRHHLVGKLVKAIFPSPDPAAMHDQRIKDLIQYARKVEKDMFENADDREEYYHLLAEKIYKIQKELQEKKQKRLNESRGGNGGTPIYDMGSMPGSSNAVKSEMPASWADSLEGVGGGAGPSTSGEQMQQIQQQQIMNGVKIKKEEVDDTPSSANGSMVSGGGGGWNGSIVKEEPAASTVSSTTLMNAQPSTSAAAPTGGTTTPKKEPKGEPTPSLPPGSECVFEQSELIKHIEPVLHTIDNSDDAVPFKVPVDPIALNIPDYLEIVKEPMDLSTMAEKLKTGRYTNPWQFCDDMWLMLDNAWLYNRKNSKVYKYSTKLSELFVELINPAMQNMGYCCGQKLSFTPLALFCYGASMCTIGRDQTYFCYETASNSYGVVVSERYTYCPKCYESLPDEGISLSENPNDKTNMVPKSAFKMFKNNVIEVEPYENCKHCHRKWHKICALHDKKVYPEGFVCPSCRRDKNIPMPENKFLAKKLPHCKLSTHLEDRVNGYIKGRMPKGGDDHEVVIRVLSVVEKEVEVKPMMKNKYCGEAPGAFPSKFPYKTKAIFAFEVIDGVEVCFFGLHVQEYGSKCPAPNARRVYIAYLDSVHFFQPRQLRTDVYHEILLGYLDYVKQLGYTMAHIWACPPSEGDDYIFHCHPTEQKIPKPKRLQDWYKKMLDKGVQEQCVVEYKDIYKQARDDGVTSPADLPYFEGDFWPNVIEDCIREAGNEEANRKKEENDDDGEEEDLFTAGGSGDNGKKKGSKSKKNNLKKSSNKSKKKAGGMTGNEITDKLYSQLEKHKEVFFTIRLVTQQSALSLTADIEDPDGLMSSELMDGRDTFLTRAREEHWEFSSLRRAKYSSLCLAHALHDQEGKGMEYTCNKCNSNNAHWHCNTCDDFDLCDNCKSLVQHDHPLEKVKTILDETGGSGGDTGASNRYESIQRCIHSLVHACTCRDANCRRMSCHKMKRVVAHTKMCKKRVNASCPVCKQLIALCCYHAKHCTKEGCQVPFCMNIRQKLQEQKRSLARRADMMMRRRMEGLSAVANANTAGPSGSNPSSQPTSNPNPPSVGAAPSSSGGPPSASSLSAHNMKGGGSGSSGMHSMPTSSLSSLSHHHPSPIDHSNSKFGGQALPQSTYPPGMAAASGQSTQPPPSTHMQGGGMGVMGAQTAQYPMGMGGHPQMGGGAPPHMMGGGGGAGGGKPANPAAMMRPGMGGDGMGGYRGVSGQSGGPQYGNMGGGGM</sequence>
<keyword evidence="7 19" id="KW-0863">Zinc-finger</keyword>
<evidence type="ECO:0000256" key="7">
    <source>
        <dbReference type="ARBA" id="ARBA00022771"/>
    </source>
</evidence>
<dbReference type="GO" id="GO:0005667">
    <property type="term" value="C:transcription regulator complex"/>
    <property type="evidence" value="ECO:0007669"/>
    <property type="project" value="TreeGrafter"/>
</dbReference>
<feature type="compositionally biased region" description="Low complexity" evidence="20">
    <location>
        <begin position="1501"/>
        <end position="1514"/>
    </location>
</feature>
<dbReference type="PANTHER" id="PTHR13808:SF1">
    <property type="entry name" value="HISTONE ACETYLTRANSFERASE"/>
    <property type="match status" value="1"/>
</dbReference>
<keyword evidence="8 18" id="KW-0862">Zinc</keyword>
<feature type="domain" description="TAZ-type" evidence="22">
    <location>
        <begin position="1336"/>
        <end position="1417"/>
    </location>
</feature>
<dbReference type="Gene3D" id="1.10.246.20">
    <property type="entry name" value="Coactivator CBP, KIX domain"/>
    <property type="match status" value="1"/>
</dbReference>
<keyword evidence="15" id="KW-0012">Acyltransferase</keyword>
<dbReference type="SMART" id="SM00551">
    <property type="entry name" value="ZnF_TAZ"/>
    <property type="match status" value="2"/>
</dbReference>
<evidence type="ECO:0000313" key="27">
    <source>
        <dbReference type="Proteomes" id="UP001432322"/>
    </source>
</evidence>